<dbReference type="InterPro" id="IPR003593">
    <property type="entry name" value="AAA+_ATPase"/>
</dbReference>
<dbReference type="InterPro" id="IPR050311">
    <property type="entry name" value="ORC1/CDC6"/>
</dbReference>
<name>X0V7A7_9ZZZZ</name>
<keyword evidence="3" id="KW-0547">Nucleotide-binding</keyword>
<dbReference type="AlphaFoldDB" id="X0V7A7"/>
<keyword evidence="2" id="KW-0235">DNA replication</keyword>
<protein>
    <recommendedName>
        <fullName evidence="5">AAA+ ATPase domain-containing protein</fullName>
    </recommendedName>
</protein>
<evidence type="ECO:0000256" key="3">
    <source>
        <dbReference type="ARBA" id="ARBA00022741"/>
    </source>
</evidence>
<dbReference type="GO" id="GO:0006260">
    <property type="term" value="P:DNA replication"/>
    <property type="evidence" value="ECO:0007669"/>
    <property type="project" value="UniProtKB-KW"/>
</dbReference>
<feature type="domain" description="AAA+ ATPase" evidence="5">
    <location>
        <begin position="2"/>
        <end position="155"/>
    </location>
</feature>
<keyword evidence="4" id="KW-0067">ATP-binding</keyword>
<dbReference type="InterPro" id="IPR055237">
    <property type="entry name" value="Cdc6_lid"/>
</dbReference>
<organism evidence="6">
    <name type="scientific">marine sediment metagenome</name>
    <dbReference type="NCBI Taxonomy" id="412755"/>
    <lineage>
        <taxon>unclassified sequences</taxon>
        <taxon>metagenomes</taxon>
        <taxon>ecological metagenomes</taxon>
    </lineage>
</organism>
<dbReference type="InterPro" id="IPR027417">
    <property type="entry name" value="P-loop_NTPase"/>
</dbReference>
<dbReference type="GO" id="GO:0005524">
    <property type="term" value="F:ATP binding"/>
    <property type="evidence" value="ECO:0007669"/>
    <property type="project" value="UniProtKB-KW"/>
</dbReference>
<dbReference type="CDD" id="cd00009">
    <property type="entry name" value="AAA"/>
    <property type="match status" value="1"/>
</dbReference>
<evidence type="ECO:0000256" key="2">
    <source>
        <dbReference type="ARBA" id="ARBA00022705"/>
    </source>
</evidence>
<dbReference type="PANTHER" id="PTHR10763">
    <property type="entry name" value="CELL DIVISION CONTROL PROTEIN 6-RELATED"/>
    <property type="match status" value="1"/>
</dbReference>
<evidence type="ECO:0000313" key="6">
    <source>
        <dbReference type="EMBL" id="GAG07272.1"/>
    </source>
</evidence>
<feature type="non-terminal residue" evidence="6">
    <location>
        <position position="1"/>
    </location>
</feature>
<dbReference type="EMBL" id="BARS01027033">
    <property type="protein sequence ID" value="GAG07272.1"/>
    <property type="molecule type" value="Genomic_DNA"/>
</dbReference>
<reference evidence="6" key="1">
    <citation type="journal article" date="2014" name="Front. Microbiol.">
        <title>High frequency of phylogenetically diverse reductive dehalogenase-homologous genes in deep subseafloor sedimentary metagenomes.</title>
        <authorList>
            <person name="Kawai M."/>
            <person name="Futagami T."/>
            <person name="Toyoda A."/>
            <person name="Takaki Y."/>
            <person name="Nishi S."/>
            <person name="Hori S."/>
            <person name="Arai W."/>
            <person name="Tsubouchi T."/>
            <person name="Morono Y."/>
            <person name="Uchiyama I."/>
            <person name="Ito T."/>
            <person name="Fujiyama A."/>
            <person name="Inagaki F."/>
            <person name="Takami H."/>
        </authorList>
    </citation>
    <scope>NUCLEOTIDE SEQUENCE</scope>
    <source>
        <strain evidence="6">Expedition CK06-06</strain>
    </source>
</reference>
<dbReference type="Pfam" id="PF22703">
    <property type="entry name" value="Cdc6_lid"/>
    <property type="match status" value="1"/>
</dbReference>
<dbReference type="Gene3D" id="3.40.50.300">
    <property type="entry name" value="P-loop containing nucleotide triphosphate hydrolases"/>
    <property type="match status" value="1"/>
</dbReference>
<dbReference type="InterPro" id="IPR049945">
    <property type="entry name" value="AAA_22"/>
</dbReference>
<evidence type="ECO:0000259" key="5">
    <source>
        <dbReference type="SMART" id="SM00382"/>
    </source>
</evidence>
<gene>
    <name evidence="6" type="ORF">S01H1_42502</name>
</gene>
<dbReference type="PANTHER" id="PTHR10763:SF26">
    <property type="entry name" value="CELL DIVISION CONTROL PROTEIN 6 HOMOLOG"/>
    <property type="match status" value="1"/>
</dbReference>
<dbReference type="SUPFAM" id="SSF52540">
    <property type="entry name" value="P-loop containing nucleoside triphosphate hydrolases"/>
    <property type="match status" value="1"/>
</dbReference>
<proteinExistence type="inferred from homology"/>
<dbReference type="Pfam" id="PF13401">
    <property type="entry name" value="AAA_22"/>
    <property type="match status" value="1"/>
</dbReference>
<feature type="non-terminal residue" evidence="6">
    <location>
        <position position="266"/>
    </location>
</feature>
<comment type="caution">
    <text evidence="6">The sequence shown here is derived from an EMBL/GenBank/DDBJ whole genome shotgun (WGS) entry which is preliminary data.</text>
</comment>
<evidence type="ECO:0000256" key="1">
    <source>
        <dbReference type="ARBA" id="ARBA00006184"/>
    </source>
</evidence>
<dbReference type="GO" id="GO:0016887">
    <property type="term" value="F:ATP hydrolysis activity"/>
    <property type="evidence" value="ECO:0007669"/>
    <property type="project" value="InterPro"/>
</dbReference>
<sequence length="266" mass="30723">QPSINCLILGKGGVGKTCTARYFGRNFKTIALEKGVDVFIEYYNCINFRSKSKIIRELLAKYTHGSGRGFSDDEALKLILKQLIREKGYMLLIIDEVHLLRPDEILAFLDIAETYGHQNAKLSIILISRNKDWMTIETERILSRLNEKIKLKPYNYEESKQILEYRSELAFKEYVVDDDILNMISQIVTDHENMRHGIEILRKSGLYADRENIDRVNADIIRAASNEVYPTFRGEIVDQLNDQELLALFGIARSLINKDEPFTLVD</sequence>
<comment type="similarity">
    <text evidence="1">Belongs to the CDC6/cdc18 family.</text>
</comment>
<dbReference type="SMART" id="SM00382">
    <property type="entry name" value="AAA"/>
    <property type="match status" value="1"/>
</dbReference>
<evidence type="ECO:0000256" key="4">
    <source>
        <dbReference type="ARBA" id="ARBA00022840"/>
    </source>
</evidence>
<accession>X0V7A7</accession>
<dbReference type="Gene3D" id="1.10.8.60">
    <property type="match status" value="1"/>
</dbReference>